<gene>
    <name evidence="3" type="ORF">K1X13_15820</name>
</gene>
<dbReference type="Proteomes" id="UP000754710">
    <property type="component" value="Unassembled WGS sequence"/>
</dbReference>
<dbReference type="Gene3D" id="3.60.21.10">
    <property type="match status" value="1"/>
</dbReference>
<dbReference type="SUPFAM" id="SSF56300">
    <property type="entry name" value="Metallo-dependent phosphatases"/>
    <property type="match status" value="1"/>
</dbReference>
<keyword evidence="4" id="KW-1185">Reference proteome</keyword>
<feature type="domain" description="Capsule synthesis protein CapA" evidence="2">
    <location>
        <begin position="6"/>
        <end position="286"/>
    </location>
</feature>
<dbReference type="CDD" id="cd07381">
    <property type="entry name" value="MPP_CapA"/>
    <property type="match status" value="1"/>
</dbReference>
<sequence length="368" mass="39168">MAGETRLVLAGDVMTGRGVDQVLPHPGDPTLHERWVADARTYVHLAEKRNGAVPRPVDPRWPWGETLAVMDAFGPAVRVMNLETSVTTCDEVAEGKAVHYRMSPDNVACLTVAGADVWTLANNHLLDHGVAGLRETLEALRSAGLRYAGAGLDGPGAWEPAAVGPPGHRVMVCSVGHASSGVPSRWAAGPGRPGVAVLPDLSTATADALAARLRQAGGPGDLRVVSVHWGGNWGYDVPRDQRRFAHRLLDGGVHLVHGHSSHHPRPVEVHDGKAVLYGCGDLVNDYEGIDGFEEYRGELRLVYLVRLDLGSGELVDLTMVPFQAHRLSLRRAAREDAAWLAGVLTRAGRPLGTGVAVTEDGALVLRAG</sequence>
<evidence type="ECO:0000259" key="2">
    <source>
        <dbReference type="SMART" id="SM00854"/>
    </source>
</evidence>
<dbReference type="InterPro" id="IPR029052">
    <property type="entry name" value="Metallo-depent_PP-like"/>
</dbReference>
<proteinExistence type="inferred from homology"/>
<accession>A0ABS7RNJ2</accession>
<dbReference type="InterPro" id="IPR052169">
    <property type="entry name" value="CW_Biosynth-Accessory"/>
</dbReference>
<evidence type="ECO:0000256" key="1">
    <source>
        <dbReference type="ARBA" id="ARBA00005662"/>
    </source>
</evidence>
<dbReference type="PANTHER" id="PTHR33393:SF11">
    <property type="entry name" value="POLYGLUTAMINE SYNTHESIS ACCESSORY PROTEIN RV0574C-RELATED"/>
    <property type="match status" value="1"/>
</dbReference>
<dbReference type="Pfam" id="PF09587">
    <property type="entry name" value="PGA_cap"/>
    <property type="match status" value="1"/>
</dbReference>
<comment type="caution">
    <text evidence="3">The sequence shown here is derived from an EMBL/GenBank/DDBJ whole genome shotgun (WGS) entry which is preliminary data.</text>
</comment>
<reference evidence="3 4" key="1">
    <citation type="submission" date="2021-08" db="EMBL/GenBank/DDBJ databases">
        <title>Nocardioides bacterium WL0053 sp. nov., isolated from the sediment.</title>
        <authorList>
            <person name="Wang L."/>
            <person name="Zhang D."/>
            <person name="Zhang A."/>
        </authorList>
    </citation>
    <scope>NUCLEOTIDE SEQUENCE [LARGE SCALE GENOMIC DNA]</scope>
    <source>
        <strain evidence="3 4">WL0053</strain>
    </source>
</reference>
<comment type="similarity">
    <text evidence="1">Belongs to the CapA family.</text>
</comment>
<dbReference type="RefSeq" id="WP_221025958.1">
    <property type="nucleotide sequence ID" value="NZ_JAIEZQ010000002.1"/>
</dbReference>
<dbReference type="EMBL" id="JAIEZQ010000002">
    <property type="protein sequence ID" value="MBY9076301.1"/>
    <property type="molecule type" value="Genomic_DNA"/>
</dbReference>
<organism evidence="3 4">
    <name type="scientific">Nocardioides jiangsuensis</name>
    <dbReference type="NCBI Taxonomy" id="2866161"/>
    <lineage>
        <taxon>Bacteria</taxon>
        <taxon>Bacillati</taxon>
        <taxon>Actinomycetota</taxon>
        <taxon>Actinomycetes</taxon>
        <taxon>Propionibacteriales</taxon>
        <taxon>Nocardioidaceae</taxon>
        <taxon>Nocardioides</taxon>
    </lineage>
</organism>
<dbReference type="SMART" id="SM00854">
    <property type="entry name" value="PGA_cap"/>
    <property type="match status" value="1"/>
</dbReference>
<dbReference type="InterPro" id="IPR019079">
    <property type="entry name" value="Capsule_synth_CapA"/>
</dbReference>
<name>A0ABS7RNJ2_9ACTN</name>
<evidence type="ECO:0000313" key="3">
    <source>
        <dbReference type="EMBL" id="MBY9076301.1"/>
    </source>
</evidence>
<evidence type="ECO:0000313" key="4">
    <source>
        <dbReference type="Proteomes" id="UP000754710"/>
    </source>
</evidence>
<protein>
    <submittedName>
        <fullName evidence="3">CapA family protein</fullName>
    </submittedName>
</protein>
<dbReference type="PANTHER" id="PTHR33393">
    <property type="entry name" value="POLYGLUTAMINE SYNTHESIS ACCESSORY PROTEIN RV0574C-RELATED"/>
    <property type="match status" value="1"/>
</dbReference>